<dbReference type="InterPro" id="IPR008969">
    <property type="entry name" value="CarboxyPept-like_regulatory"/>
</dbReference>
<sequence length="434" mass="50231">MYLNGPVYVIKHKAMKRINHLTLIYTSILFLFCSISTIAQTYELFKELEGKVVDSNTNTPLIFTDIVIKDSNISTVTNSDGEFLIKIPKSFLHGILTFSHLGYEKKEVKIASIKNHVKIALTSAYTELNEVKITANTMDAKALVIETLKKKSTIYNNNNTLMTAFYRETIKKRRKNASLSEAVVKIHKQPYNNFKKDHIELVKARKNTDYSKLDTLALKLQGGPFSNLYTDVIKYPEFIFTEEDMPLYSFNFNPSTQINKKLVYVVNFKQNQNIETPLYYGKLYIDAETLALINAVYSLNVSNKELSSRMYVRKKPRKVDVYPTEATYRVNYRIKDGKWHYAYSNISLTFKVNWKGKLFNNVYTLNSEMAITDWKVYDTKLTKVRSQLIRPTTILSDKASGFSDPRFWGAYNIIEPEKSIESAIKKIQKQLKRT</sequence>
<keyword evidence="1" id="KW-0812">Transmembrane</keyword>
<dbReference type="SUPFAM" id="SSF49464">
    <property type="entry name" value="Carboxypeptidase regulatory domain-like"/>
    <property type="match status" value="1"/>
</dbReference>
<evidence type="ECO:0000313" key="2">
    <source>
        <dbReference type="EMBL" id="GAA4885217.1"/>
    </source>
</evidence>
<reference evidence="3" key="1">
    <citation type="journal article" date="2019" name="Int. J. Syst. Evol. Microbiol.">
        <title>The Global Catalogue of Microorganisms (GCM) 10K type strain sequencing project: providing services to taxonomists for standard genome sequencing and annotation.</title>
        <authorList>
            <consortium name="The Broad Institute Genomics Platform"/>
            <consortium name="The Broad Institute Genome Sequencing Center for Infectious Disease"/>
            <person name="Wu L."/>
            <person name="Ma J."/>
        </authorList>
    </citation>
    <scope>NUCLEOTIDE SEQUENCE [LARGE SCALE GENOMIC DNA]</scope>
    <source>
        <strain evidence="3">JCM 18274</strain>
    </source>
</reference>
<protein>
    <submittedName>
        <fullName evidence="2">Carboxypeptidase-like regulatory domain-containing protein</fullName>
    </submittedName>
</protein>
<keyword evidence="3" id="KW-1185">Reference proteome</keyword>
<dbReference type="Proteomes" id="UP001500433">
    <property type="component" value="Unassembled WGS sequence"/>
</dbReference>
<comment type="caution">
    <text evidence="2">The sequence shown here is derived from an EMBL/GenBank/DDBJ whole genome shotgun (WGS) entry which is preliminary data.</text>
</comment>
<keyword evidence="1" id="KW-0472">Membrane</keyword>
<proteinExistence type="predicted"/>
<accession>A0ABP9ET13</accession>
<evidence type="ECO:0000256" key="1">
    <source>
        <dbReference type="SAM" id="Phobius"/>
    </source>
</evidence>
<evidence type="ECO:0000313" key="3">
    <source>
        <dbReference type="Proteomes" id="UP001500433"/>
    </source>
</evidence>
<organism evidence="2 3">
    <name type="scientific">Flaviramulus aquimarinus</name>
    <dbReference type="NCBI Taxonomy" id="1170456"/>
    <lineage>
        <taxon>Bacteria</taxon>
        <taxon>Pseudomonadati</taxon>
        <taxon>Bacteroidota</taxon>
        <taxon>Flavobacteriia</taxon>
        <taxon>Flavobacteriales</taxon>
        <taxon>Flavobacteriaceae</taxon>
        <taxon>Flaviramulus</taxon>
    </lineage>
</organism>
<keyword evidence="1" id="KW-1133">Transmembrane helix</keyword>
<dbReference type="EMBL" id="BAABJH010000001">
    <property type="protein sequence ID" value="GAA4885217.1"/>
    <property type="molecule type" value="Genomic_DNA"/>
</dbReference>
<gene>
    <name evidence="2" type="ORF">GCM10023311_04790</name>
</gene>
<dbReference type="Pfam" id="PF13715">
    <property type="entry name" value="CarbopepD_reg_2"/>
    <property type="match status" value="1"/>
</dbReference>
<name>A0ABP9ET13_9FLAO</name>
<feature type="transmembrane region" description="Helical" evidence="1">
    <location>
        <begin position="21"/>
        <end position="39"/>
    </location>
</feature>
<dbReference type="Gene3D" id="2.60.40.1120">
    <property type="entry name" value="Carboxypeptidase-like, regulatory domain"/>
    <property type="match status" value="1"/>
</dbReference>